<dbReference type="Gene3D" id="1.10.10.10">
    <property type="entry name" value="Winged helix-like DNA-binding domain superfamily/Winged helix DNA-binding domain"/>
    <property type="match status" value="1"/>
</dbReference>
<comment type="similarity">
    <text evidence="1">Belongs to the LysR transcriptional regulatory family.</text>
</comment>
<dbReference type="InterPro" id="IPR036388">
    <property type="entry name" value="WH-like_DNA-bd_sf"/>
</dbReference>
<dbReference type="SUPFAM" id="SSF53850">
    <property type="entry name" value="Periplasmic binding protein-like II"/>
    <property type="match status" value="1"/>
</dbReference>
<keyword evidence="7" id="KW-1185">Reference proteome</keyword>
<dbReference type="Proteomes" id="UP001069802">
    <property type="component" value="Unassembled WGS sequence"/>
</dbReference>
<dbReference type="EMBL" id="JAPWGY010000003">
    <property type="protein sequence ID" value="MCZ4281201.1"/>
    <property type="molecule type" value="Genomic_DNA"/>
</dbReference>
<dbReference type="InterPro" id="IPR036390">
    <property type="entry name" value="WH_DNA-bd_sf"/>
</dbReference>
<keyword evidence="3" id="KW-0238">DNA-binding</keyword>
<dbReference type="InterPro" id="IPR005119">
    <property type="entry name" value="LysR_subst-bd"/>
</dbReference>
<keyword evidence="2" id="KW-0805">Transcription regulation</keyword>
<sequence>MQFDHLPPLQWLRVFEAAARQQNFAGAARELAMTPSAISQQIKALESRLGWQLFTRSAHGVQLNKSGRDYLPVVQQALQILNAGTGAVFGKNRQKPLVIRCSLAFACFWLSPRLSDFRELYPEIQLQLLCSDTTEISVEERSDIRIIFGGSHPPERTEELFGEVIFPVCTPAIAGCLQDPRDLGTFPLIEISGHKVGWSHYLSATGVEDSIDIERIVADNTVLGFSMAAAGCGIALARAPLTDLALTQFGLVSPFDIKIPGPERFHLLLQPAAIQSETGRIFRQWLKNRIRIEQNDK</sequence>
<accession>A0ABT4LJB8</accession>
<evidence type="ECO:0000256" key="3">
    <source>
        <dbReference type="ARBA" id="ARBA00023125"/>
    </source>
</evidence>
<dbReference type="Pfam" id="PF03466">
    <property type="entry name" value="LysR_substrate"/>
    <property type="match status" value="1"/>
</dbReference>
<proteinExistence type="inferred from homology"/>
<dbReference type="SUPFAM" id="SSF46785">
    <property type="entry name" value="Winged helix' DNA-binding domain"/>
    <property type="match status" value="1"/>
</dbReference>
<evidence type="ECO:0000259" key="5">
    <source>
        <dbReference type="PROSITE" id="PS50931"/>
    </source>
</evidence>
<evidence type="ECO:0000256" key="1">
    <source>
        <dbReference type="ARBA" id="ARBA00009437"/>
    </source>
</evidence>
<evidence type="ECO:0000313" key="7">
    <source>
        <dbReference type="Proteomes" id="UP001069802"/>
    </source>
</evidence>
<dbReference type="PANTHER" id="PTHR30537:SF79">
    <property type="entry name" value="TRANSCRIPTIONAL REGULATOR-RELATED"/>
    <property type="match status" value="1"/>
</dbReference>
<feature type="domain" description="HTH lysR-type" evidence="5">
    <location>
        <begin position="7"/>
        <end position="64"/>
    </location>
</feature>
<protein>
    <submittedName>
        <fullName evidence="6">LysR family transcriptional regulator</fullName>
    </submittedName>
</protein>
<dbReference type="PRINTS" id="PR00039">
    <property type="entry name" value="HTHLYSR"/>
</dbReference>
<evidence type="ECO:0000256" key="4">
    <source>
        <dbReference type="ARBA" id="ARBA00023163"/>
    </source>
</evidence>
<evidence type="ECO:0000256" key="2">
    <source>
        <dbReference type="ARBA" id="ARBA00023015"/>
    </source>
</evidence>
<dbReference type="InterPro" id="IPR000847">
    <property type="entry name" value="LysR_HTH_N"/>
</dbReference>
<dbReference type="Gene3D" id="3.40.190.10">
    <property type="entry name" value="Periplasmic binding protein-like II"/>
    <property type="match status" value="2"/>
</dbReference>
<evidence type="ECO:0000313" key="6">
    <source>
        <dbReference type="EMBL" id="MCZ4281201.1"/>
    </source>
</evidence>
<name>A0ABT4LJB8_9PROT</name>
<gene>
    <name evidence="6" type="ORF">O4H49_10465</name>
</gene>
<dbReference type="InterPro" id="IPR058163">
    <property type="entry name" value="LysR-type_TF_proteobact-type"/>
</dbReference>
<organism evidence="6 7">
    <name type="scientific">Kiloniella laminariae</name>
    <dbReference type="NCBI Taxonomy" id="454162"/>
    <lineage>
        <taxon>Bacteria</taxon>
        <taxon>Pseudomonadati</taxon>
        <taxon>Pseudomonadota</taxon>
        <taxon>Alphaproteobacteria</taxon>
        <taxon>Rhodospirillales</taxon>
        <taxon>Kiloniellaceae</taxon>
        <taxon>Kiloniella</taxon>
    </lineage>
</organism>
<reference evidence="6" key="1">
    <citation type="submission" date="2022-12" db="EMBL/GenBank/DDBJ databases">
        <title>Bacterial isolates from different developmental stages of Nematostella vectensis.</title>
        <authorList>
            <person name="Fraune S."/>
        </authorList>
    </citation>
    <scope>NUCLEOTIDE SEQUENCE</scope>
    <source>
        <strain evidence="6">G21630-S1</strain>
    </source>
</reference>
<dbReference type="Pfam" id="PF00126">
    <property type="entry name" value="HTH_1"/>
    <property type="match status" value="1"/>
</dbReference>
<comment type="caution">
    <text evidence="6">The sequence shown here is derived from an EMBL/GenBank/DDBJ whole genome shotgun (WGS) entry which is preliminary data.</text>
</comment>
<dbReference type="RefSeq" id="WP_269423372.1">
    <property type="nucleotide sequence ID" value="NZ_JAPWGY010000003.1"/>
</dbReference>
<keyword evidence="4" id="KW-0804">Transcription</keyword>
<dbReference type="PANTHER" id="PTHR30537">
    <property type="entry name" value="HTH-TYPE TRANSCRIPTIONAL REGULATOR"/>
    <property type="match status" value="1"/>
</dbReference>
<dbReference type="PROSITE" id="PS50931">
    <property type="entry name" value="HTH_LYSR"/>
    <property type="match status" value="1"/>
</dbReference>